<comment type="caution">
    <text evidence="1">The sequence shown here is derived from an EMBL/GenBank/DDBJ whole genome shotgun (WGS) entry which is preliminary data.</text>
</comment>
<dbReference type="RefSeq" id="WP_114033960.1">
    <property type="nucleotide sequence ID" value="NZ_QOIL01000038.1"/>
</dbReference>
<reference evidence="1 2" key="1">
    <citation type="submission" date="2018-06" db="EMBL/GenBank/DDBJ databases">
        <title>Sphaerisporangium craniellae sp. nov., isolated from a marine sponge in the South China Sea.</title>
        <authorList>
            <person name="Li L."/>
        </authorList>
    </citation>
    <scope>NUCLEOTIDE SEQUENCE [LARGE SCALE GENOMIC DNA]</scope>
    <source>
        <strain evidence="1 2">CCTCC AA 208026</strain>
    </source>
</reference>
<keyword evidence="2" id="KW-1185">Reference proteome</keyword>
<evidence type="ECO:0000313" key="2">
    <source>
        <dbReference type="Proteomes" id="UP000253094"/>
    </source>
</evidence>
<protein>
    <submittedName>
        <fullName evidence="1">Uncharacterized protein</fullName>
    </submittedName>
</protein>
<name>A0A367EKH6_9ACTN</name>
<sequence length="116" mass="13264">MTLEEWNELQRSIDFQNPATHPQAYLFARDVDQQTARHVLWYLNRMDRRVPTGLEPGAFTQRLMDLIHTAHPTSRAKLALGFPEYVAAYHLSDIDFTAGVKILTHISGLHPEPTTP</sequence>
<proteinExistence type="predicted"/>
<evidence type="ECO:0000313" key="1">
    <source>
        <dbReference type="EMBL" id="RCG18222.1"/>
    </source>
</evidence>
<organism evidence="1 2">
    <name type="scientific">Sphaerisporangium album</name>
    <dbReference type="NCBI Taxonomy" id="509200"/>
    <lineage>
        <taxon>Bacteria</taxon>
        <taxon>Bacillati</taxon>
        <taxon>Actinomycetota</taxon>
        <taxon>Actinomycetes</taxon>
        <taxon>Streptosporangiales</taxon>
        <taxon>Streptosporangiaceae</taxon>
        <taxon>Sphaerisporangium</taxon>
    </lineage>
</organism>
<dbReference type="OrthoDB" id="5124647at2"/>
<dbReference type="AlphaFoldDB" id="A0A367EKH6"/>
<dbReference type="Proteomes" id="UP000253094">
    <property type="component" value="Unassembled WGS sequence"/>
</dbReference>
<accession>A0A367EKH6</accession>
<dbReference type="EMBL" id="QOIL01000038">
    <property type="protein sequence ID" value="RCG18222.1"/>
    <property type="molecule type" value="Genomic_DNA"/>
</dbReference>
<gene>
    <name evidence="1" type="ORF">DQ384_39190</name>
</gene>